<gene>
    <name evidence="2" type="ORF">KZJ38_12735</name>
</gene>
<dbReference type="InterPro" id="IPR009100">
    <property type="entry name" value="AcylCoA_DH/oxidase_NM_dom_sf"/>
</dbReference>
<proteinExistence type="predicted"/>
<feature type="compositionally biased region" description="Basic and acidic residues" evidence="1">
    <location>
        <begin position="37"/>
        <end position="52"/>
    </location>
</feature>
<dbReference type="RefSeq" id="WP_219796241.1">
    <property type="nucleotide sequence ID" value="NZ_CP080095.1"/>
</dbReference>
<accession>A0ABX8UEQ2</accession>
<organism evidence="2 3">
    <name type="scientific">Paraburkholderia edwinii</name>
    <dbReference type="NCBI Taxonomy" id="2861782"/>
    <lineage>
        <taxon>Bacteria</taxon>
        <taxon>Pseudomonadati</taxon>
        <taxon>Pseudomonadota</taxon>
        <taxon>Betaproteobacteria</taxon>
        <taxon>Burkholderiales</taxon>
        <taxon>Burkholderiaceae</taxon>
        <taxon>Paraburkholderia</taxon>
    </lineage>
</organism>
<dbReference type="EMBL" id="CP080095">
    <property type="protein sequence ID" value="QYD67247.1"/>
    <property type="molecule type" value="Genomic_DNA"/>
</dbReference>
<evidence type="ECO:0000313" key="3">
    <source>
        <dbReference type="Proteomes" id="UP000826462"/>
    </source>
</evidence>
<reference evidence="2 3" key="1">
    <citation type="submission" date="2021-07" db="EMBL/GenBank/DDBJ databases">
        <title>Paraburkholderia edwinii protects Aspergillus sp. from phenazines by acting as a toxin sponge.</title>
        <authorList>
            <person name="Dahlstrom K.M."/>
            <person name="Newman D.K."/>
        </authorList>
    </citation>
    <scope>NUCLEOTIDE SEQUENCE [LARGE SCALE GENOMIC DNA]</scope>
    <source>
        <strain evidence="2 3">Pe01</strain>
    </source>
</reference>
<feature type="compositionally biased region" description="Basic and acidic residues" evidence="1">
    <location>
        <begin position="415"/>
        <end position="432"/>
    </location>
</feature>
<feature type="region of interest" description="Disordered" evidence="1">
    <location>
        <begin position="160"/>
        <end position="182"/>
    </location>
</feature>
<protein>
    <submittedName>
        <fullName evidence="2">Acyl-CoA dehydrogenase family protein</fullName>
    </submittedName>
</protein>
<evidence type="ECO:0000313" key="2">
    <source>
        <dbReference type="EMBL" id="QYD67247.1"/>
    </source>
</evidence>
<feature type="compositionally biased region" description="Polar residues" evidence="1">
    <location>
        <begin position="163"/>
        <end position="175"/>
    </location>
</feature>
<dbReference type="SUPFAM" id="SSF56645">
    <property type="entry name" value="Acyl-CoA dehydrogenase NM domain-like"/>
    <property type="match status" value="1"/>
</dbReference>
<name>A0ABX8UEQ2_9BURK</name>
<sequence>MNHIGNDAARDAVRRVHNAGSAQPGQAGAVQAGARNGGDHERIDRRGRDPKHGGLQRVLEQQLGAMRFTTDAAQSRGAALEALCARGLDCVPLPGRGRTVERWSALAAVAACDLSLVKLYEGHTDALAILAELHASGLAAPGQRWGVWAAEPPHQKVAAVPEGNSTHSSALNSARSGVRDVPPENAGTGSVLRLEGVKPWCSGAALLTHALVTVSRYGEPVLAAVELAQPSVHISDGGWNAIGMAATGTSEVCFDGALAVQVGAAGAYLARPGFWHGGAGIAACWYGCAAEIAAVLRAHVVRRNEAHACAHLGAADAQLAAAGALLRETAAWIDRYPRADAMRRAMRARLAVEDAATSVLAHATRALGPGPLCTDLHFARAAADLPVFLRQSHAERDAASLGEALRNPPDAPDPLDLHGSPDRLDPLACEGPDRQWRLASL</sequence>
<keyword evidence="3" id="KW-1185">Reference proteome</keyword>
<dbReference type="InterPro" id="IPR046373">
    <property type="entry name" value="Acyl-CoA_Oxase/DH_mid-dom_sf"/>
</dbReference>
<feature type="compositionally biased region" description="Low complexity" evidence="1">
    <location>
        <begin position="19"/>
        <end position="34"/>
    </location>
</feature>
<dbReference type="Gene3D" id="2.40.110.10">
    <property type="entry name" value="Butyryl-CoA Dehydrogenase, subunit A, domain 2"/>
    <property type="match status" value="1"/>
</dbReference>
<evidence type="ECO:0000256" key="1">
    <source>
        <dbReference type="SAM" id="MobiDB-lite"/>
    </source>
</evidence>
<feature type="region of interest" description="Disordered" evidence="1">
    <location>
        <begin position="401"/>
        <end position="432"/>
    </location>
</feature>
<dbReference type="Proteomes" id="UP000826462">
    <property type="component" value="Chromosome 1"/>
</dbReference>
<feature type="region of interest" description="Disordered" evidence="1">
    <location>
        <begin position="18"/>
        <end position="54"/>
    </location>
</feature>